<dbReference type="SUPFAM" id="SSF53474">
    <property type="entry name" value="alpha/beta-Hydrolases"/>
    <property type="match status" value="1"/>
</dbReference>
<feature type="compositionally biased region" description="Low complexity" evidence="2">
    <location>
        <begin position="413"/>
        <end position="433"/>
    </location>
</feature>
<feature type="compositionally biased region" description="Polar residues" evidence="2">
    <location>
        <begin position="434"/>
        <end position="446"/>
    </location>
</feature>
<proteinExistence type="predicted"/>
<accession>A0A6G1GUY3</accession>
<feature type="region of interest" description="Disordered" evidence="2">
    <location>
        <begin position="220"/>
        <end position="251"/>
    </location>
</feature>
<dbReference type="EMBL" id="ML977167">
    <property type="protein sequence ID" value="KAF1984622.1"/>
    <property type="molecule type" value="Genomic_DNA"/>
</dbReference>
<keyword evidence="1 4" id="KW-0378">Hydrolase</keyword>
<dbReference type="AlphaFoldDB" id="A0A6G1GUY3"/>
<keyword evidence="5" id="KW-1185">Reference proteome</keyword>
<evidence type="ECO:0000256" key="2">
    <source>
        <dbReference type="SAM" id="MobiDB-lite"/>
    </source>
</evidence>
<dbReference type="Proteomes" id="UP000800041">
    <property type="component" value="Unassembled WGS sequence"/>
</dbReference>
<dbReference type="InterPro" id="IPR013094">
    <property type="entry name" value="AB_hydrolase_3"/>
</dbReference>
<feature type="region of interest" description="Disordered" evidence="2">
    <location>
        <begin position="376"/>
        <end position="453"/>
    </location>
</feature>
<dbReference type="PANTHER" id="PTHR48081">
    <property type="entry name" value="AB HYDROLASE SUPERFAMILY PROTEIN C4A8.06C"/>
    <property type="match status" value="1"/>
</dbReference>
<feature type="domain" description="Alpha/beta hydrolase fold-3" evidence="3">
    <location>
        <begin position="121"/>
        <end position="363"/>
    </location>
</feature>
<evidence type="ECO:0000313" key="4">
    <source>
        <dbReference type="EMBL" id="KAF1984622.1"/>
    </source>
</evidence>
<feature type="compositionally biased region" description="Low complexity" evidence="2">
    <location>
        <begin position="220"/>
        <end position="243"/>
    </location>
</feature>
<evidence type="ECO:0000313" key="5">
    <source>
        <dbReference type="Proteomes" id="UP000800041"/>
    </source>
</evidence>
<evidence type="ECO:0000256" key="1">
    <source>
        <dbReference type="ARBA" id="ARBA00022801"/>
    </source>
</evidence>
<evidence type="ECO:0000259" key="3">
    <source>
        <dbReference type="Pfam" id="PF07859"/>
    </source>
</evidence>
<feature type="compositionally biased region" description="Basic and acidic residues" evidence="2">
    <location>
        <begin position="381"/>
        <end position="403"/>
    </location>
</feature>
<dbReference type="InterPro" id="IPR029058">
    <property type="entry name" value="AB_hydrolase_fold"/>
</dbReference>
<dbReference type="InterPro" id="IPR050300">
    <property type="entry name" value="GDXG_lipolytic_enzyme"/>
</dbReference>
<name>A0A6G1GUY3_9PEZI</name>
<dbReference type="PANTHER" id="PTHR48081:SF31">
    <property type="entry name" value="STERYL ACETYL HYDROLASE MUG81-RELATED"/>
    <property type="match status" value="1"/>
</dbReference>
<protein>
    <submittedName>
        <fullName evidence="4">Alpha/beta-hydrolase</fullName>
    </submittedName>
</protein>
<gene>
    <name evidence="4" type="ORF">K402DRAFT_465141</name>
</gene>
<organism evidence="4 5">
    <name type="scientific">Aulographum hederae CBS 113979</name>
    <dbReference type="NCBI Taxonomy" id="1176131"/>
    <lineage>
        <taxon>Eukaryota</taxon>
        <taxon>Fungi</taxon>
        <taxon>Dikarya</taxon>
        <taxon>Ascomycota</taxon>
        <taxon>Pezizomycotina</taxon>
        <taxon>Dothideomycetes</taxon>
        <taxon>Pleosporomycetidae</taxon>
        <taxon>Aulographales</taxon>
        <taxon>Aulographaceae</taxon>
    </lineage>
</organism>
<dbReference type="Gene3D" id="3.40.50.1820">
    <property type="entry name" value="alpha/beta hydrolase"/>
    <property type="match status" value="1"/>
</dbReference>
<dbReference type="OrthoDB" id="2152029at2759"/>
<sequence>MAAPSPTTTQDKKQITKKETINVLKLIPVFLDIVLATDRRLLTSPFRGDKGAPTYRRDVTYCTMRHILSGFSVIEGQYLTPSTAKAYKSVCRSWQWKADIVDLGGGAKGNWIGRRDAKVMMLYFHGGGYIAAATPGHVKFQFRLQYDMVKAGHSFSILSMEYTLAPYATYPGQLGQAVAALRYLIEVEKKDPANIIVGGDSAGGNLCSALLLHLGHPHPSSASKPVLTEAPPETVPTGTTPETSDVKADNPVSPSVAVPALKLNSPLRAALLISPWVDFDTTRPSLKHNAKSDYLTATALDRASGAFGAIATGGKHDEYSEPVKAPVEWWADVSKVVKEVLVWGGGGEVLIDGIEEFGARMKEGFDRADGIEMVVGKGKVGGKDERSEEEKEGRNGGVRDKPSGMDSPTLPVTTEDTPTPLNSTTTNGTTYSTANGSIEKTPTTPDVETPTALAHTETRTKDFGADPEEKSRVKVVVTPREGHEEMIINNVVRISKKGQGGKEVDKWLNVVLGRRT</sequence>
<dbReference type="GO" id="GO:0016787">
    <property type="term" value="F:hydrolase activity"/>
    <property type="evidence" value="ECO:0007669"/>
    <property type="project" value="UniProtKB-KW"/>
</dbReference>
<reference evidence="4" key="1">
    <citation type="journal article" date="2020" name="Stud. Mycol.">
        <title>101 Dothideomycetes genomes: a test case for predicting lifestyles and emergence of pathogens.</title>
        <authorList>
            <person name="Haridas S."/>
            <person name="Albert R."/>
            <person name="Binder M."/>
            <person name="Bloem J."/>
            <person name="Labutti K."/>
            <person name="Salamov A."/>
            <person name="Andreopoulos B."/>
            <person name="Baker S."/>
            <person name="Barry K."/>
            <person name="Bills G."/>
            <person name="Bluhm B."/>
            <person name="Cannon C."/>
            <person name="Castanera R."/>
            <person name="Culley D."/>
            <person name="Daum C."/>
            <person name="Ezra D."/>
            <person name="Gonzalez J."/>
            <person name="Henrissat B."/>
            <person name="Kuo A."/>
            <person name="Liang C."/>
            <person name="Lipzen A."/>
            <person name="Lutzoni F."/>
            <person name="Magnuson J."/>
            <person name="Mondo S."/>
            <person name="Nolan M."/>
            <person name="Ohm R."/>
            <person name="Pangilinan J."/>
            <person name="Park H.-J."/>
            <person name="Ramirez L."/>
            <person name="Alfaro M."/>
            <person name="Sun H."/>
            <person name="Tritt A."/>
            <person name="Yoshinaga Y."/>
            <person name="Zwiers L.-H."/>
            <person name="Turgeon B."/>
            <person name="Goodwin S."/>
            <person name="Spatafora J."/>
            <person name="Crous P."/>
            <person name="Grigoriev I."/>
        </authorList>
    </citation>
    <scope>NUCLEOTIDE SEQUENCE</scope>
    <source>
        <strain evidence="4">CBS 113979</strain>
    </source>
</reference>
<dbReference type="Pfam" id="PF07859">
    <property type="entry name" value="Abhydrolase_3"/>
    <property type="match status" value="1"/>
</dbReference>